<dbReference type="AlphaFoldDB" id="A0A507ZTY3"/>
<accession>A0A507ZTY3</accession>
<name>A0A507ZTY3_9ACTO</name>
<evidence type="ECO:0000313" key="2">
    <source>
        <dbReference type="Proteomes" id="UP000319010"/>
    </source>
</evidence>
<reference evidence="1 2" key="1">
    <citation type="submission" date="2019-06" db="EMBL/GenBank/DDBJ databases">
        <title>Draft genome sequence of Actinomyces johnsonii CCUG 34287T.</title>
        <authorList>
            <person name="Salva-Serra F."/>
            <person name="Cardew S."/>
            <person name="Moore E."/>
        </authorList>
    </citation>
    <scope>NUCLEOTIDE SEQUENCE [LARGE SCALE GENOMIC DNA]</scope>
    <source>
        <strain evidence="1 2">CCUG 34287</strain>
    </source>
</reference>
<evidence type="ECO:0000313" key="1">
    <source>
        <dbReference type="EMBL" id="TQD41236.1"/>
    </source>
</evidence>
<sequence length="227" mass="24306">MMSPVLVAYGRIGGDWRPNGDPVEGACGACGRRAEVWEALGVVSRRFSSWDLIRTDVAAGRRLVCAPCAWALVSPGDLRRRRLHLTAGGGVGQWEWSQAADRLRAGPLRTSECLVVPVGGRKSVLPFAAWGCVVSDAGELRWGPAQARAARAGGFIRQMGAGERDLVARDAPGAVLSGLGAEERSRVRAAWRVWRPWMASQWAGVMIRATRGAAGAVVVEVNRAGKR</sequence>
<dbReference type="EMBL" id="VICB01000031">
    <property type="protein sequence ID" value="TQD41236.1"/>
    <property type="molecule type" value="Genomic_DNA"/>
</dbReference>
<protein>
    <submittedName>
        <fullName evidence="1">Uncharacterized protein</fullName>
    </submittedName>
</protein>
<dbReference type="RefSeq" id="WP_141425170.1">
    <property type="nucleotide sequence ID" value="NZ_JASPFB010000024.1"/>
</dbReference>
<organism evidence="1 2">
    <name type="scientific">Actinomyces johnsonii</name>
    <dbReference type="NCBI Taxonomy" id="544581"/>
    <lineage>
        <taxon>Bacteria</taxon>
        <taxon>Bacillati</taxon>
        <taxon>Actinomycetota</taxon>
        <taxon>Actinomycetes</taxon>
        <taxon>Actinomycetales</taxon>
        <taxon>Actinomycetaceae</taxon>
        <taxon>Actinomyces</taxon>
    </lineage>
</organism>
<comment type="caution">
    <text evidence="1">The sequence shown here is derived from an EMBL/GenBank/DDBJ whole genome shotgun (WGS) entry which is preliminary data.</text>
</comment>
<proteinExistence type="predicted"/>
<gene>
    <name evidence="1" type="ORF">FK256_13980</name>
</gene>
<dbReference type="Proteomes" id="UP000319010">
    <property type="component" value="Unassembled WGS sequence"/>
</dbReference>